<evidence type="ECO:0000313" key="10">
    <source>
        <dbReference type="Proteomes" id="UP000016930"/>
    </source>
</evidence>
<feature type="domain" description="Endoplasmic reticulum vesicle transporter N-terminal" evidence="8">
    <location>
        <begin position="25"/>
        <end position="111"/>
    </location>
</feature>
<evidence type="ECO:0000256" key="6">
    <source>
        <dbReference type="SAM" id="Phobius"/>
    </source>
</evidence>
<evidence type="ECO:0000256" key="3">
    <source>
        <dbReference type="ARBA" id="ARBA00022989"/>
    </source>
</evidence>
<dbReference type="InterPro" id="IPR012936">
    <property type="entry name" value="Erv_C"/>
</dbReference>
<keyword evidence="2 6" id="KW-0812">Transmembrane</keyword>
<dbReference type="GO" id="GO:0006888">
    <property type="term" value="P:endoplasmic reticulum to Golgi vesicle-mediated transport"/>
    <property type="evidence" value="ECO:0007669"/>
    <property type="project" value="TreeGrafter"/>
</dbReference>
<dbReference type="OrthoDB" id="5541786at2759"/>
<dbReference type="GO" id="GO:0000139">
    <property type="term" value="C:Golgi membrane"/>
    <property type="evidence" value="ECO:0007669"/>
    <property type="project" value="TreeGrafter"/>
</dbReference>
<dbReference type="HOGENOM" id="CLU_034705_2_1_1"/>
<sequence length="530" mass="56577">MASTSHSEEPSLLDKIDEMVPAPFAQFDAFPKLPTTYKARSESRGFLTLFVAFAAFLLVLNDLGEYIWGWPVYDFTVDSDPSSDLKINVDMMVNMPCAYLSVDLRDAMGDRLYLSNAFRRDGTKFDIGQATTLQEHAAALSARQVIAQSRKSRGFFSNLFRRTNGGYKATYNHQPDGSACRVFGSITAKKVTANLHITTLGHGYATHSHVDHSKMNLSHVITEFSFGPHFPDITQPLDNSFEVAHDPFVAYQYFLHVVPTTYIAPRSSPLHTHQYSVTHYTRILDPSHHRHTPGIFFKFDLDPLAIKIEQRTTSLVQLAIRCVGVIGGVFVCMGYAVKITTHAVDAVTGADKTQGIVAAEASGIGGIRKRWGSSDLRLRPGSAKVVRQGSGWAVEGGSPYSSYAGTPVAAGFSPTYGVNGAPSPAGVPPPVRQSSYGLGLGSPHVATTPGVSPGLSPAAGPEGAFPTAATAGSPYGTSPAATPGTGVYSHFPPTPNPTNGNGLPRSPVPGTSGFTRKSSNGDASGRVKDD</sequence>
<protein>
    <recommendedName>
        <fullName evidence="11">DUF1692-domain-containing protein</fullName>
    </recommendedName>
</protein>
<evidence type="ECO:0000256" key="5">
    <source>
        <dbReference type="SAM" id="MobiDB-lite"/>
    </source>
</evidence>
<reference evidence="9 10" key="1">
    <citation type="journal article" date="2012" name="Proc. Natl. Acad. Sci. U.S.A.">
        <title>Comparative genomics of Ceriporiopsis subvermispora and Phanerochaete chrysosporium provide insight into selective ligninolysis.</title>
        <authorList>
            <person name="Fernandez-Fueyo E."/>
            <person name="Ruiz-Duenas F.J."/>
            <person name="Ferreira P."/>
            <person name="Floudas D."/>
            <person name="Hibbett D.S."/>
            <person name="Canessa P."/>
            <person name="Larrondo L.F."/>
            <person name="James T.Y."/>
            <person name="Seelenfreund D."/>
            <person name="Lobos S."/>
            <person name="Polanco R."/>
            <person name="Tello M."/>
            <person name="Honda Y."/>
            <person name="Watanabe T."/>
            <person name="Watanabe T."/>
            <person name="Ryu J.S."/>
            <person name="Kubicek C.P."/>
            <person name="Schmoll M."/>
            <person name="Gaskell J."/>
            <person name="Hammel K.E."/>
            <person name="St John F.J."/>
            <person name="Vanden Wymelenberg A."/>
            <person name="Sabat G."/>
            <person name="Splinter BonDurant S."/>
            <person name="Syed K."/>
            <person name="Yadav J.S."/>
            <person name="Doddapaneni H."/>
            <person name="Subramanian V."/>
            <person name="Lavin J.L."/>
            <person name="Oguiza J.A."/>
            <person name="Perez G."/>
            <person name="Pisabarro A.G."/>
            <person name="Ramirez L."/>
            <person name="Santoyo F."/>
            <person name="Master E."/>
            <person name="Coutinho P.M."/>
            <person name="Henrissat B."/>
            <person name="Lombard V."/>
            <person name="Magnuson J.K."/>
            <person name="Kuees U."/>
            <person name="Hori C."/>
            <person name="Igarashi K."/>
            <person name="Samejima M."/>
            <person name="Held B.W."/>
            <person name="Barry K.W."/>
            <person name="LaButti K.M."/>
            <person name="Lapidus A."/>
            <person name="Lindquist E.A."/>
            <person name="Lucas S.M."/>
            <person name="Riley R."/>
            <person name="Salamov A.A."/>
            <person name="Hoffmeister D."/>
            <person name="Schwenk D."/>
            <person name="Hadar Y."/>
            <person name="Yarden O."/>
            <person name="de Vries R.P."/>
            <person name="Wiebenga A."/>
            <person name="Stenlid J."/>
            <person name="Eastwood D."/>
            <person name="Grigoriev I.V."/>
            <person name="Berka R.M."/>
            <person name="Blanchette R.A."/>
            <person name="Kersten P."/>
            <person name="Martinez A.T."/>
            <person name="Vicuna R."/>
            <person name="Cullen D."/>
        </authorList>
    </citation>
    <scope>NUCLEOTIDE SEQUENCE [LARGE SCALE GENOMIC DNA]</scope>
    <source>
        <strain evidence="9 10">B</strain>
    </source>
</reference>
<evidence type="ECO:0000313" key="9">
    <source>
        <dbReference type="EMBL" id="EMD33361.1"/>
    </source>
</evidence>
<evidence type="ECO:0000259" key="8">
    <source>
        <dbReference type="Pfam" id="PF13850"/>
    </source>
</evidence>
<dbReference type="PANTHER" id="PTHR10984:SF81">
    <property type="entry name" value="ER-DERIVED VESICLES PROTEIN ERV41"/>
    <property type="match status" value="1"/>
</dbReference>
<dbReference type="PANTHER" id="PTHR10984">
    <property type="entry name" value="ENDOPLASMIC RETICULUM-GOLGI INTERMEDIATE COMPARTMENT PROTEIN"/>
    <property type="match status" value="1"/>
</dbReference>
<evidence type="ECO:0000256" key="2">
    <source>
        <dbReference type="ARBA" id="ARBA00022692"/>
    </source>
</evidence>
<keyword evidence="10" id="KW-1185">Reference proteome</keyword>
<evidence type="ECO:0000256" key="4">
    <source>
        <dbReference type="ARBA" id="ARBA00023136"/>
    </source>
</evidence>
<gene>
    <name evidence="9" type="ORF">CERSUDRAFT_117979</name>
</gene>
<dbReference type="Pfam" id="PF13850">
    <property type="entry name" value="ERGIC_N"/>
    <property type="match status" value="1"/>
</dbReference>
<feature type="compositionally biased region" description="Polar residues" evidence="5">
    <location>
        <begin position="512"/>
        <end position="522"/>
    </location>
</feature>
<name>M2R379_CERS8</name>
<dbReference type="Pfam" id="PF07970">
    <property type="entry name" value="COPIIcoated_ERV"/>
    <property type="match status" value="1"/>
</dbReference>
<feature type="domain" description="Endoplasmic reticulum vesicle transporter C-terminal" evidence="7">
    <location>
        <begin position="166"/>
        <end position="334"/>
    </location>
</feature>
<dbReference type="InterPro" id="IPR045888">
    <property type="entry name" value="Erv"/>
</dbReference>
<dbReference type="GO" id="GO:0006890">
    <property type="term" value="P:retrograde vesicle-mediated transport, Golgi to endoplasmic reticulum"/>
    <property type="evidence" value="ECO:0007669"/>
    <property type="project" value="TreeGrafter"/>
</dbReference>
<accession>M2R379</accession>
<evidence type="ECO:0008006" key="11">
    <source>
        <dbReference type="Google" id="ProtNLM"/>
    </source>
</evidence>
<dbReference type="Proteomes" id="UP000016930">
    <property type="component" value="Unassembled WGS sequence"/>
</dbReference>
<evidence type="ECO:0000256" key="1">
    <source>
        <dbReference type="ARBA" id="ARBA00004370"/>
    </source>
</evidence>
<dbReference type="GO" id="GO:0005789">
    <property type="term" value="C:endoplasmic reticulum membrane"/>
    <property type="evidence" value="ECO:0007669"/>
    <property type="project" value="TreeGrafter"/>
</dbReference>
<proteinExistence type="predicted"/>
<dbReference type="EMBL" id="KB445806">
    <property type="protein sequence ID" value="EMD33361.1"/>
    <property type="molecule type" value="Genomic_DNA"/>
</dbReference>
<keyword evidence="3 6" id="KW-1133">Transmembrane helix</keyword>
<comment type="subcellular location">
    <subcellularLocation>
        <location evidence="1">Membrane</location>
    </subcellularLocation>
</comment>
<feature type="transmembrane region" description="Helical" evidence="6">
    <location>
        <begin position="43"/>
        <end position="60"/>
    </location>
</feature>
<feature type="region of interest" description="Disordered" evidence="5">
    <location>
        <begin position="423"/>
        <end position="530"/>
    </location>
</feature>
<dbReference type="InterPro" id="IPR039542">
    <property type="entry name" value="Erv_N"/>
</dbReference>
<organism evidence="9 10">
    <name type="scientific">Ceriporiopsis subvermispora (strain B)</name>
    <name type="common">White-rot fungus</name>
    <name type="synonym">Gelatoporia subvermispora</name>
    <dbReference type="NCBI Taxonomy" id="914234"/>
    <lineage>
        <taxon>Eukaryota</taxon>
        <taxon>Fungi</taxon>
        <taxon>Dikarya</taxon>
        <taxon>Basidiomycota</taxon>
        <taxon>Agaricomycotina</taxon>
        <taxon>Agaricomycetes</taxon>
        <taxon>Polyporales</taxon>
        <taxon>Gelatoporiaceae</taxon>
        <taxon>Gelatoporia</taxon>
    </lineage>
</organism>
<evidence type="ECO:0000259" key="7">
    <source>
        <dbReference type="Pfam" id="PF07970"/>
    </source>
</evidence>
<dbReference type="AlphaFoldDB" id="M2R379"/>
<keyword evidence="4 6" id="KW-0472">Membrane</keyword>
<dbReference type="GO" id="GO:0030134">
    <property type="term" value="C:COPII-coated ER to Golgi transport vesicle"/>
    <property type="evidence" value="ECO:0007669"/>
    <property type="project" value="TreeGrafter"/>
</dbReference>
<dbReference type="STRING" id="914234.M2R379"/>